<feature type="transmembrane region" description="Helical" evidence="5">
    <location>
        <begin position="172"/>
        <end position="194"/>
    </location>
</feature>
<dbReference type="SUPFAM" id="SSF103481">
    <property type="entry name" value="Multidrug resistance efflux transporter EmrE"/>
    <property type="match status" value="1"/>
</dbReference>
<feature type="domain" description="Sugar phosphate transporter" evidence="6">
    <location>
        <begin position="101"/>
        <end position="389"/>
    </location>
</feature>
<evidence type="ECO:0000259" key="6">
    <source>
        <dbReference type="Pfam" id="PF03151"/>
    </source>
</evidence>
<feature type="transmembrane region" description="Helical" evidence="5">
    <location>
        <begin position="316"/>
        <end position="338"/>
    </location>
</feature>
<feature type="transmembrane region" description="Helical" evidence="5">
    <location>
        <begin position="248"/>
        <end position="266"/>
    </location>
</feature>
<proteinExistence type="predicted"/>
<feature type="transmembrane region" description="Helical" evidence="5">
    <location>
        <begin position="286"/>
        <end position="304"/>
    </location>
</feature>
<dbReference type="PANTHER" id="PTHR11132">
    <property type="entry name" value="SOLUTE CARRIER FAMILY 35"/>
    <property type="match status" value="1"/>
</dbReference>
<keyword evidence="4 5" id="KW-0472">Membrane</keyword>
<dbReference type="InterPro" id="IPR037185">
    <property type="entry name" value="EmrE-like"/>
</dbReference>
<feature type="transmembrane region" description="Helical" evidence="5">
    <location>
        <begin position="358"/>
        <end position="388"/>
    </location>
</feature>
<keyword evidence="3 5" id="KW-1133">Transmembrane helix</keyword>
<evidence type="ECO:0000256" key="3">
    <source>
        <dbReference type="ARBA" id="ARBA00022989"/>
    </source>
</evidence>
<feature type="transmembrane region" description="Helical" evidence="5">
    <location>
        <begin position="223"/>
        <end position="241"/>
    </location>
</feature>
<evidence type="ECO:0000313" key="8">
    <source>
        <dbReference type="RefSeq" id="XP_014667924.1"/>
    </source>
</evidence>
<evidence type="ECO:0000313" key="7">
    <source>
        <dbReference type="Proteomes" id="UP000695022"/>
    </source>
</evidence>
<dbReference type="GeneID" id="106809373"/>
<comment type="subcellular location">
    <subcellularLocation>
        <location evidence="1">Membrane</location>
        <topology evidence="1">Multi-pass membrane protein</topology>
    </subcellularLocation>
</comment>
<reference evidence="8" key="1">
    <citation type="submission" date="2025-08" db="UniProtKB">
        <authorList>
            <consortium name="RefSeq"/>
        </authorList>
    </citation>
    <scope>IDENTIFICATION</scope>
</reference>
<dbReference type="Proteomes" id="UP000695022">
    <property type="component" value="Unplaced"/>
</dbReference>
<name>A0ABM1E6V3_PRICU</name>
<evidence type="ECO:0000256" key="2">
    <source>
        <dbReference type="ARBA" id="ARBA00022692"/>
    </source>
</evidence>
<evidence type="ECO:0000256" key="4">
    <source>
        <dbReference type="ARBA" id="ARBA00023136"/>
    </source>
</evidence>
<feature type="transmembrane region" description="Helical" evidence="5">
    <location>
        <begin position="101"/>
        <end position="119"/>
    </location>
</feature>
<evidence type="ECO:0000256" key="1">
    <source>
        <dbReference type="ARBA" id="ARBA00004141"/>
    </source>
</evidence>
<dbReference type="InterPro" id="IPR050186">
    <property type="entry name" value="TPT_transporter"/>
</dbReference>
<protein>
    <submittedName>
        <fullName evidence="8">Solute carrier family 35 member E2-like</fullName>
    </submittedName>
</protein>
<keyword evidence="7" id="KW-1185">Reference proteome</keyword>
<dbReference type="RefSeq" id="XP_014667924.1">
    <property type="nucleotide sequence ID" value="XM_014812438.1"/>
</dbReference>
<organism evidence="7 8">
    <name type="scientific">Priapulus caudatus</name>
    <name type="common">Priapulid worm</name>
    <dbReference type="NCBI Taxonomy" id="37621"/>
    <lineage>
        <taxon>Eukaryota</taxon>
        <taxon>Metazoa</taxon>
        <taxon>Ecdysozoa</taxon>
        <taxon>Scalidophora</taxon>
        <taxon>Priapulida</taxon>
        <taxon>Priapulimorpha</taxon>
        <taxon>Priapulimorphida</taxon>
        <taxon>Priapulidae</taxon>
        <taxon>Priapulus</taxon>
    </lineage>
</organism>
<accession>A0ABM1E6V3</accession>
<gene>
    <name evidence="8" type="primary">LOC106809373</name>
</gene>
<feature type="transmembrane region" description="Helical" evidence="5">
    <location>
        <begin position="131"/>
        <end position="151"/>
    </location>
</feature>
<evidence type="ECO:0000256" key="5">
    <source>
        <dbReference type="SAM" id="Phobius"/>
    </source>
</evidence>
<dbReference type="Pfam" id="PF03151">
    <property type="entry name" value="TPT"/>
    <property type="match status" value="1"/>
</dbReference>
<keyword evidence="2 5" id="KW-0812">Transmembrane</keyword>
<sequence>MAMRLRHNSQSDPLELTSDLNGAGQLLETSGAILPPVPETPGRGENPCREGVLSSDVLDHISSSQAIVNGQHSSESKKLLLEDEDEVLPSDARLGLFSMRAIAFLVLWYLFSFCTLFLNKYILTTLHGEPTLLGAMQMLMTLICGFIQMHFPCGMFKRVERHGKPANFVRNMLLLGCMRFTTVVLGLVALKFVAVSFTETVKSSAPIFTVIISRLLLNERTGFLVHLSLIPLMGGLALCSANELSFNIIGFIAALATNICDCLQNVFSKMLISGESFKYTPAELQFYTSIASVVVEIPAVLMLMDFDHVRATVDHNLLIALLADGVFFHFQSITAYVLMSYISPVTHSVANTVKRALLIWLSVIVFGNSVTVLSAVGTAIVLVGVLLYNQAQTHDLVRRAKLDVLRQAVTV</sequence>
<dbReference type="InterPro" id="IPR004853">
    <property type="entry name" value="Sugar_P_trans_dom"/>
</dbReference>